<accession>X0T8G1</accession>
<organism evidence="1">
    <name type="scientific">marine sediment metagenome</name>
    <dbReference type="NCBI Taxonomy" id="412755"/>
    <lineage>
        <taxon>unclassified sequences</taxon>
        <taxon>metagenomes</taxon>
        <taxon>ecological metagenomes</taxon>
    </lineage>
</organism>
<gene>
    <name evidence="1" type="ORF">S01H1_09561</name>
</gene>
<protein>
    <recommendedName>
        <fullName evidence="2">Periplasmic heavy metal sensor</fullName>
    </recommendedName>
</protein>
<reference evidence="1" key="1">
    <citation type="journal article" date="2014" name="Front. Microbiol.">
        <title>High frequency of phylogenetically diverse reductive dehalogenase-homologous genes in deep subseafloor sedimentary metagenomes.</title>
        <authorList>
            <person name="Kawai M."/>
            <person name="Futagami T."/>
            <person name="Toyoda A."/>
            <person name="Takaki Y."/>
            <person name="Nishi S."/>
            <person name="Hori S."/>
            <person name="Arai W."/>
            <person name="Tsubouchi T."/>
            <person name="Morono Y."/>
            <person name="Uchiyama I."/>
            <person name="Ito T."/>
            <person name="Fujiyama A."/>
            <person name="Inagaki F."/>
            <person name="Takami H."/>
        </authorList>
    </citation>
    <scope>NUCLEOTIDE SEQUENCE</scope>
    <source>
        <strain evidence="1">Expedition CK06-06</strain>
    </source>
</reference>
<dbReference type="InterPro" id="IPR025961">
    <property type="entry name" value="Metal_resist"/>
</dbReference>
<evidence type="ECO:0008006" key="2">
    <source>
        <dbReference type="Google" id="ProtNLM"/>
    </source>
</evidence>
<comment type="caution">
    <text evidence="1">The sequence shown here is derived from an EMBL/GenBank/DDBJ whole genome shotgun (WGS) entry which is preliminary data.</text>
</comment>
<name>X0T8G1_9ZZZZ</name>
<proteinExistence type="predicted"/>
<dbReference type="EMBL" id="BARS01004886">
    <property type="protein sequence ID" value="GAF84452.1"/>
    <property type="molecule type" value="Genomic_DNA"/>
</dbReference>
<dbReference type="AlphaFoldDB" id="X0T8G1"/>
<dbReference type="Pfam" id="PF13801">
    <property type="entry name" value="Metal_resist"/>
    <property type="match status" value="1"/>
</dbReference>
<dbReference type="Gene3D" id="1.20.120.1490">
    <property type="match status" value="1"/>
</dbReference>
<evidence type="ECO:0000313" key="1">
    <source>
        <dbReference type="EMBL" id="GAF84452.1"/>
    </source>
</evidence>
<sequence length="142" mass="16982">MLFLILAISPAISLAQDMPTGKWWRYPRMAEKLNLSGKEIRGLNEQFLETRRKLIGLKSRVERERFELENLLENETLNEAAVMDQFKRVEKERVNLATERFLFLIQVRKILGFERFQKLKTVYEISRRQKIRRNMERSGPTP</sequence>